<name>Q76YI6_9CAUD</name>
<sequence>MENTLLFAYNLRRQLPSSLVEDVGNFPITVHVNDDEMEDGLMQLDTLIDAMRDSLEGKHGAKLLGLAIGDVWVTHIENEFNPFTFDINGQTYFCIQNLEQEVVESFFEE</sequence>
<dbReference type="OrthoDB" id="25855at10239"/>
<reference evidence="1 2" key="1">
    <citation type="journal article" date="2001" name="J. Bacteriol.">
        <title>Phylogeny of the major head and tail genes of the wide-ranging T4-type bacteriophages.</title>
        <authorList>
            <person name="Tetart F."/>
            <person name="Desplats C."/>
            <person name="Kutateladze M."/>
            <person name="Monod C."/>
            <person name="Ackermann H.W."/>
            <person name="Krisch H.M."/>
        </authorList>
    </citation>
    <scope>NUCLEOTIDE SEQUENCE</scope>
</reference>
<keyword evidence="2" id="KW-1185">Reference proteome</keyword>
<dbReference type="EMBL" id="AY266303">
    <property type="protein sequence ID" value="AAQ17909.1"/>
    <property type="molecule type" value="Genomic_DNA"/>
</dbReference>
<dbReference type="Proteomes" id="UP000002555">
    <property type="component" value="Segment"/>
</dbReference>
<organism evidence="1 2">
    <name type="scientific">Aeromonas phage Aeh1</name>
    <dbReference type="NCBI Taxonomy" id="2880362"/>
    <lineage>
        <taxon>Viruses</taxon>
        <taxon>Duplodnaviria</taxon>
        <taxon>Heunggongvirae</taxon>
        <taxon>Uroviricota</taxon>
        <taxon>Caudoviricetes</taxon>
        <taxon>Pantevenvirales</taxon>
        <taxon>Straboviridae</taxon>
        <taxon>Cinqassovirus</taxon>
        <taxon>Cinqassovirus aeh1</taxon>
    </lineage>
</organism>
<evidence type="ECO:0000313" key="2">
    <source>
        <dbReference type="Proteomes" id="UP000002555"/>
    </source>
</evidence>
<dbReference type="KEGG" id="vg:2658092"/>
<accession>Q76YI6</accession>
<evidence type="ECO:0000313" key="1">
    <source>
        <dbReference type="EMBL" id="AAQ17909.1"/>
    </source>
</evidence>
<gene>
    <name evidence="1" type="ORF">Aeh1ORF247c</name>
</gene>
<proteinExistence type="predicted"/>
<dbReference type="RefSeq" id="NP_944137.1">
    <property type="nucleotide sequence ID" value="NC_005260.1"/>
</dbReference>
<protein>
    <submittedName>
        <fullName evidence="1">Uncharacterized protein</fullName>
    </submittedName>
</protein>